<dbReference type="AlphaFoldDB" id="W4G8F4"/>
<dbReference type="PANTHER" id="PTHR21346:SF0">
    <property type="entry name" value="RE45833P"/>
    <property type="match status" value="1"/>
</dbReference>
<gene>
    <name evidence="6" type="ORF">H257_09918</name>
</gene>
<keyword evidence="5" id="KW-0472">Membrane</keyword>
<evidence type="ECO:0008006" key="7">
    <source>
        <dbReference type="Google" id="ProtNLM"/>
    </source>
</evidence>
<evidence type="ECO:0000256" key="3">
    <source>
        <dbReference type="ARBA" id="ARBA00022692"/>
    </source>
</evidence>
<dbReference type="PROSITE" id="PS00018">
    <property type="entry name" value="EF_HAND_1"/>
    <property type="match status" value="1"/>
</dbReference>
<organism evidence="6">
    <name type="scientific">Aphanomyces astaci</name>
    <name type="common">Crayfish plague agent</name>
    <dbReference type="NCBI Taxonomy" id="112090"/>
    <lineage>
        <taxon>Eukaryota</taxon>
        <taxon>Sar</taxon>
        <taxon>Stramenopiles</taxon>
        <taxon>Oomycota</taxon>
        <taxon>Saprolegniomycetes</taxon>
        <taxon>Saprolegniales</taxon>
        <taxon>Verrucalvaceae</taxon>
        <taxon>Aphanomyces</taxon>
    </lineage>
</organism>
<protein>
    <recommendedName>
        <fullName evidence="7">EF-hand domain-containing protein</fullName>
    </recommendedName>
</protein>
<dbReference type="OrthoDB" id="163794at2759"/>
<sequence length="227" mass="24238">MLNVLRRRAAPALSRAAFSRLASTSCKHNTSQLRAVELAMPLPSAHQQAASTLRWLFVVLPVGLVTSMDASSSAKCAGNKDDDDNHDTFNLAKIQASVEKALEQLPTSLDQVQTHVSLLGENADQISWGFALGACSGFTLKKVSKVGAFLVGAAFVGMQYASYSGYVNVNYAKLQQDITALMDTNKDGKVNSTDIKVVYDQVLNVLEYSLPAGSGFGVGFLVGFRAA</sequence>
<dbReference type="EMBL" id="KI913138">
    <property type="protein sequence ID" value="ETV75960.1"/>
    <property type="molecule type" value="Genomic_DNA"/>
</dbReference>
<proteinExistence type="inferred from homology"/>
<keyword evidence="3" id="KW-0812">Transmembrane</keyword>
<dbReference type="GeneID" id="20811914"/>
<accession>W4G8F4</accession>
<dbReference type="InterPro" id="IPR007014">
    <property type="entry name" value="FUN14"/>
</dbReference>
<dbReference type="InterPro" id="IPR018247">
    <property type="entry name" value="EF_Hand_1_Ca_BS"/>
</dbReference>
<comment type="subcellular location">
    <subcellularLocation>
        <location evidence="1">Membrane</location>
    </subcellularLocation>
</comment>
<evidence type="ECO:0000313" key="6">
    <source>
        <dbReference type="EMBL" id="ETV75960.1"/>
    </source>
</evidence>
<dbReference type="VEuPathDB" id="FungiDB:H257_09918"/>
<dbReference type="GO" id="GO:0000422">
    <property type="term" value="P:autophagy of mitochondrion"/>
    <property type="evidence" value="ECO:0007669"/>
    <property type="project" value="TreeGrafter"/>
</dbReference>
<evidence type="ECO:0000256" key="1">
    <source>
        <dbReference type="ARBA" id="ARBA00004370"/>
    </source>
</evidence>
<evidence type="ECO:0000256" key="2">
    <source>
        <dbReference type="ARBA" id="ARBA00009160"/>
    </source>
</evidence>
<reference evidence="6" key="1">
    <citation type="submission" date="2013-12" db="EMBL/GenBank/DDBJ databases">
        <title>The Genome Sequence of Aphanomyces astaci APO3.</title>
        <authorList>
            <consortium name="The Broad Institute Genomics Platform"/>
            <person name="Russ C."/>
            <person name="Tyler B."/>
            <person name="van West P."/>
            <person name="Dieguez-Uribeondo J."/>
            <person name="Young S.K."/>
            <person name="Zeng Q."/>
            <person name="Gargeya S."/>
            <person name="Fitzgerald M."/>
            <person name="Abouelleil A."/>
            <person name="Alvarado L."/>
            <person name="Chapman S.B."/>
            <person name="Gainer-Dewar J."/>
            <person name="Goldberg J."/>
            <person name="Griggs A."/>
            <person name="Gujja S."/>
            <person name="Hansen M."/>
            <person name="Howarth C."/>
            <person name="Imamovic A."/>
            <person name="Ireland A."/>
            <person name="Larimer J."/>
            <person name="McCowan C."/>
            <person name="Murphy C."/>
            <person name="Pearson M."/>
            <person name="Poon T.W."/>
            <person name="Priest M."/>
            <person name="Roberts A."/>
            <person name="Saif S."/>
            <person name="Shea T."/>
            <person name="Sykes S."/>
            <person name="Wortman J."/>
            <person name="Nusbaum C."/>
            <person name="Birren B."/>
        </authorList>
    </citation>
    <scope>NUCLEOTIDE SEQUENCE [LARGE SCALE GENOMIC DNA]</scope>
    <source>
        <strain evidence="6">APO3</strain>
    </source>
</reference>
<evidence type="ECO:0000256" key="4">
    <source>
        <dbReference type="ARBA" id="ARBA00022989"/>
    </source>
</evidence>
<keyword evidence="4" id="KW-1133">Transmembrane helix</keyword>
<dbReference type="Pfam" id="PF04930">
    <property type="entry name" value="FUN14"/>
    <property type="match status" value="1"/>
</dbReference>
<dbReference type="STRING" id="112090.W4G8F4"/>
<name>W4G8F4_APHAT</name>
<dbReference type="GO" id="GO:0005741">
    <property type="term" value="C:mitochondrial outer membrane"/>
    <property type="evidence" value="ECO:0007669"/>
    <property type="project" value="TreeGrafter"/>
</dbReference>
<dbReference type="RefSeq" id="XP_009834602.1">
    <property type="nucleotide sequence ID" value="XM_009836300.1"/>
</dbReference>
<comment type="similarity">
    <text evidence="2">Belongs to the FUN14 family.</text>
</comment>
<evidence type="ECO:0000256" key="5">
    <source>
        <dbReference type="ARBA" id="ARBA00023136"/>
    </source>
</evidence>
<dbReference type="PANTHER" id="PTHR21346">
    <property type="entry name" value="FUN14 DOMAIN CONTAINING"/>
    <property type="match status" value="1"/>
</dbReference>